<dbReference type="Gene3D" id="3.30.420.10">
    <property type="entry name" value="Ribonuclease H-like superfamily/Ribonuclease H"/>
    <property type="match status" value="1"/>
</dbReference>
<dbReference type="SUPFAM" id="SSF57903">
    <property type="entry name" value="FYVE/PHD zinc finger"/>
    <property type="match status" value="1"/>
</dbReference>
<dbReference type="InterPro" id="IPR019786">
    <property type="entry name" value="Zinc_finger_PHD-type_CS"/>
</dbReference>
<evidence type="ECO:0000256" key="5">
    <source>
        <dbReference type="SAM" id="MobiDB-lite"/>
    </source>
</evidence>
<sequence length="2165" mass="243618">MNSLCLINYLSSRVLRKIPNCETVFITLENYPRRFRAVMSSSGKHPTGCCKACNRPNNAEVMIACDICGSRFHHTCAGVQSSTLLKPWSCGYCSSRGDGTSSSAISVSSSSSSARLRLRQLEESKALDDRLLLQQAERERAFLAEKHQLESEIQAERQLRGSTSSFRSRHSRHSYKSEIRTWINQSTDTPGKAEGQQAGASTSTPLASTENVALAVPVQQVVPPSQSTILPDHSTAVQEIASHRSLSEANIIQAPGIHPPNAQGQASIVAVVSVAGCDPLGTATLTNAVTTPPFAQLISAPNHDVFQQDQQKPSPPYPIRRQHPPTNQSGPKEPALSDAEPLVGRQVPAQAYAEGEVHAGAIGPQQQKVPQQVQQPNQPFRPNTGYYVPPAMNLNTPAHAAVSFPVQWPPNANVGFVGNRYPTVSQHPVPPASACYPTSFYQPPYNAGQPTGPIPTWGPLNAAHQRSNTVQEATIRTNTTQVQREPGHNTQQSFAGQAPSFYPAPTAEGVLSAQHLAARQVVSRDLPRFSGDPLEWPMFISAYESTTAMCGIQPDENLARLQKCLVGGAREKVLSILTLPAALPEIIETLREECGRPEQLVHCLLVKIRHAPAPNVNKLDTLINFGREIRNLVTYIEAANLQDHLSNPMLLSELVGKLPPSLRLDWGLHTQKVPQVTLKAFSDYVTSIKAAACKVSLPNESCQEESRRGKKEKGGFVNAHSIDEKRVTECSTRNTNNTSSSKKEFLPRSETFKPKPCPVCNRNDHKLRECEKFIGFNVDQRKRLVGEMKLCQRCLGSHGKWPCRMKQSCEVDGCAEPHHKLLHPSKPKTSSSVQPAGSSGVISAHCSRQAGVLFKVLPVILSSNGKSVLTFAFLDDGSNLTLMEEEIADELGLQGNVSSLCIQWTGSVTRKEPTSRQVELRISGVHGGPEYTMSEVQTVPHLDLPQQSLDYEKLSKEFPHLRGLPVRSFSNAVPKVLIGLDNAALKLTLDKRERRSKEPIAAKTRLGWTIFGGAQGGQQRADRVMLHVCNCNEDETLHNLVNDYFSVETIGVNPTMPLESPEDQRARQILAQTTRRTDSGRFECGLLWKSDDFELPDSYKMAERRMVCLEKKLGKDPALKMKVLEQIDEYLDRGYAHKATEDELRDSDQRRVWYLPIGIVQNPRKPGKVRIVWDAAARIGNTSLNSMLLTGPDLLTPLLKVMYGFRQRQYAAVGDVRQMFHQLLVRQEDRQAQRFLFRTDPEQAPTIYVMDVVVFGTSCSPCLAQHVKNTNAEEYKELYPDAASAIINKTYVDDFLDSRDSIEEMVRIVNEVRWIFDQAGFELRNWQSNSEDVLRRVGADINETAKSFTVEKSTVAERVLGMRWDPKDDLFVFDTQFREDLLPLLTGVIVPTKRQVLRVVMSHFDPLGIVATYTVHGKILIQDVWRSRVSWDDPITAEDFESWQRWVKLVPNLTQVEIPRCYFPNYDPASYDSIEIHVFVDASLKAYCAAAYFRIIDNGSPRCALVAAKTKVTPLQPQSIPRNELSAGVIGVRLLKSVLENHSIPVKKRYMWTDATTVLAWLRVDPRNYRQFVAFRVAEIQTETRVEEWHYVPSSLNVADKGTKWGSGPCFDPASPWFTGPEFLYRAESEWPRQPAKFAEPQEEVRVVNHHAAVCDFVVDFTKFSSWGDLLKNIGYLYHFVHRCRSSPRVMTKSRVAVLEQKDYAAAERSVWRVIQSVEYTGEIATLLKNSELPSDKQMPLERNSLLKKLSPFLDDEGVLRMRSRINDAAIYYSYDFQNPVIVPRRNHVTELLIYKYHQRYGHANADTVVNELRQRYYIARVRSVVKNVVKQCMWCKVYRAKPAEPRMADLPHPRLKPYVRPFTFTGLDYFGPLIVKHRRSNEKRWVALFTCLTVRAVHVEVVHSLSAEACKMAIRRFISRRGAPQKIFSDNGTNFRGAARELVNETRAINRELAAIFTNEEIEWVFNPPSAPHMGGVWERKVRSMKEAFKSLHHRQHLNDEELMTFLAEAEMMVNSHPLTFVPLEDSTEEAVTPNNFLLMSSSGANTSSRIPVDEEVPLRLNWKLMQQLLNQFWKRWIQGYLPTIARRTKWFSDVRPLQVDDPVVIVDETVRNGWLRGRVVKIYPAKDGQVRKVDVQTSSGVFHRPAIKVALLDILQGSKAIQG</sequence>
<dbReference type="InterPro" id="IPR019787">
    <property type="entry name" value="Znf_PHD-finger"/>
</dbReference>
<dbReference type="CDD" id="cd01644">
    <property type="entry name" value="RT_pepA17"/>
    <property type="match status" value="1"/>
</dbReference>
<dbReference type="Pfam" id="PF03564">
    <property type="entry name" value="DUF1759"/>
    <property type="match status" value="1"/>
</dbReference>
<dbReference type="InterPro" id="IPR011011">
    <property type="entry name" value="Znf_FYVE_PHD"/>
</dbReference>
<dbReference type="InterPro" id="IPR013083">
    <property type="entry name" value="Znf_RING/FYVE/PHD"/>
</dbReference>
<evidence type="ECO:0008006" key="10">
    <source>
        <dbReference type="Google" id="ProtNLM"/>
    </source>
</evidence>
<dbReference type="PANTHER" id="PTHR47331:SF1">
    <property type="entry name" value="GAG-LIKE PROTEIN"/>
    <property type="match status" value="1"/>
</dbReference>
<keyword evidence="3" id="KW-0862">Zinc</keyword>
<dbReference type="InterPro" id="IPR040676">
    <property type="entry name" value="DUF5641"/>
</dbReference>
<dbReference type="PROSITE" id="PS01359">
    <property type="entry name" value="ZF_PHD_1"/>
    <property type="match status" value="1"/>
</dbReference>
<evidence type="ECO:0000313" key="9">
    <source>
        <dbReference type="Proteomes" id="UP000069940"/>
    </source>
</evidence>
<evidence type="ECO:0000256" key="1">
    <source>
        <dbReference type="ARBA" id="ARBA00022723"/>
    </source>
</evidence>
<dbReference type="InterPro" id="IPR001965">
    <property type="entry name" value="Znf_PHD"/>
</dbReference>
<dbReference type="EnsemblMetazoa" id="AALFPA23_023482.R34939">
    <property type="protein sequence ID" value="AALFPA23_023482.P34939"/>
    <property type="gene ID" value="AALFPA23_023482"/>
</dbReference>
<dbReference type="InterPro" id="IPR001584">
    <property type="entry name" value="Integrase_cat-core"/>
</dbReference>
<dbReference type="CDD" id="cd15489">
    <property type="entry name" value="PHD_SF"/>
    <property type="match status" value="1"/>
</dbReference>
<dbReference type="InterPro" id="IPR005312">
    <property type="entry name" value="DUF1759"/>
</dbReference>
<evidence type="ECO:0000256" key="4">
    <source>
        <dbReference type="PROSITE-ProRule" id="PRU00146"/>
    </source>
</evidence>
<keyword evidence="1" id="KW-0479">Metal-binding</keyword>
<dbReference type="InterPro" id="IPR008042">
    <property type="entry name" value="Retrotrans_Pao"/>
</dbReference>
<dbReference type="Gene3D" id="1.10.340.70">
    <property type="match status" value="1"/>
</dbReference>
<dbReference type="Gene3D" id="3.30.70.270">
    <property type="match status" value="1"/>
</dbReference>
<feature type="region of interest" description="Disordered" evidence="5">
    <location>
        <begin position="305"/>
        <end position="338"/>
    </location>
</feature>
<dbReference type="GeneID" id="134285190"/>
<dbReference type="PROSITE" id="PS50994">
    <property type="entry name" value="INTEGRASE"/>
    <property type="match status" value="1"/>
</dbReference>
<organism evidence="8 9">
    <name type="scientific">Aedes albopictus</name>
    <name type="common">Asian tiger mosquito</name>
    <name type="synonym">Stegomyia albopicta</name>
    <dbReference type="NCBI Taxonomy" id="7160"/>
    <lineage>
        <taxon>Eukaryota</taxon>
        <taxon>Metazoa</taxon>
        <taxon>Ecdysozoa</taxon>
        <taxon>Arthropoda</taxon>
        <taxon>Hexapoda</taxon>
        <taxon>Insecta</taxon>
        <taxon>Pterygota</taxon>
        <taxon>Neoptera</taxon>
        <taxon>Endopterygota</taxon>
        <taxon>Diptera</taxon>
        <taxon>Nematocera</taxon>
        <taxon>Culicoidea</taxon>
        <taxon>Culicidae</taxon>
        <taxon>Culicinae</taxon>
        <taxon>Aedini</taxon>
        <taxon>Aedes</taxon>
        <taxon>Stegomyia</taxon>
    </lineage>
</organism>
<dbReference type="SUPFAM" id="SSF53098">
    <property type="entry name" value="Ribonuclease H-like"/>
    <property type="match status" value="1"/>
</dbReference>
<evidence type="ECO:0000256" key="3">
    <source>
        <dbReference type="ARBA" id="ARBA00022833"/>
    </source>
</evidence>
<dbReference type="Pfam" id="PF17921">
    <property type="entry name" value="Integrase_H2C2"/>
    <property type="match status" value="1"/>
</dbReference>
<dbReference type="InterPro" id="IPR041588">
    <property type="entry name" value="Integrase_H2C2"/>
</dbReference>
<feature type="region of interest" description="Disordered" evidence="5">
    <location>
        <begin position="179"/>
        <end position="206"/>
    </location>
</feature>
<name>A0ABM2A154_AEDAL</name>
<evidence type="ECO:0000259" key="6">
    <source>
        <dbReference type="PROSITE" id="PS50016"/>
    </source>
</evidence>
<evidence type="ECO:0000256" key="2">
    <source>
        <dbReference type="ARBA" id="ARBA00022771"/>
    </source>
</evidence>
<dbReference type="InterPro" id="IPR043128">
    <property type="entry name" value="Rev_trsase/Diguanyl_cyclase"/>
</dbReference>
<dbReference type="Pfam" id="PF00628">
    <property type="entry name" value="PHD"/>
    <property type="match status" value="1"/>
</dbReference>
<dbReference type="InterPro" id="IPR043502">
    <property type="entry name" value="DNA/RNA_pol_sf"/>
</dbReference>
<dbReference type="PANTHER" id="PTHR47331">
    <property type="entry name" value="PHD-TYPE DOMAIN-CONTAINING PROTEIN"/>
    <property type="match status" value="1"/>
</dbReference>
<keyword evidence="9" id="KW-1185">Reference proteome</keyword>
<feature type="region of interest" description="Disordered" evidence="5">
    <location>
        <begin position="154"/>
        <end position="173"/>
    </location>
</feature>
<feature type="domain" description="PHD-type" evidence="6">
    <location>
        <begin position="47"/>
        <end position="96"/>
    </location>
</feature>
<reference evidence="8" key="2">
    <citation type="submission" date="2025-05" db="UniProtKB">
        <authorList>
            <consortium name="EnsemblMetazoa"/>
        </authorList>
    </citation>
    <scope>IDENTIFICATION</scope>
    <source>
        <strain evidence="8">Foshan</strain>
    </source>
</reference>
<keyword evidence="2 4" id="KW-0863">Zinc-finger</keyword>
<dbReference type="Proteomes" id="UP000069940">
    <property type="component" value="Unassembled WGS sequence"/>
</dbReference>
<dbReference type="SMART" id="SM00249">
    <property type="entry name" value="PHD"/>
    <property type="match status" value="1"/>
</dbReference>
<dbReference type="InterPro" id="IPR036397">
    <property type="entry name" value="RNaseH_sf"/>
</dbReference>
<proteinExistence type="predicted"/>
<dbReference type="Pfam" id="PF05380">
    <property type="entry name" value="Peptidase_A17"/>
    <property type="match status" value="1"/>
</dbReference>
<feature type="domain" description="Integrase catalytic" evidence="7">
    <location>
        <begin position="1839"/>
        <end position="2043"/>
    </location>
</feature>
<evidence type="ECO:0000259" key="7">
    <source>
        <dbReference type="PROSITE" id="PS50994"/>
    </source>
</evidence>
<dbReference type="RefSeq" id="XP_062701453.1">
    <property type="nucleotide sequence ID" value="XM_062845469.1"/>
</dbReference>
<dbReference type="SUPFAM" id="SSF56672">
    <property type="entry name" value="DNA/RNA polymerases"/>
    <property type="match status" value="1"/>
</dbReference>
<dbReference type="PROSITE" id="PS50016">
    <property type="entry name" value="ZF_PHD_2"/>
    <property type="match status" value="1"/>
</dbReference>
<reference evidence="9" key="1">
    <citation type="journal article" date="2015" name="Proc. Natl. Acad. Sci. U.S.A.">
        <title>Genome sequence of the Asian Tiger mosquito, Aedes albopictus, reveals insights into its biology, genetics, and evolution.</title>
        <authorList>
            <person name="Chen X.G."/>
            <person name="Jiang X."/>
            <person name="Gu J."/>
            <person name="Xu M."/>
            <person name="Wu Y."/>
            <person name="Deng Y."/>
            <person name="Zhang C."/>
            <person name="Bonizzoni M."/>
            <person name="Dermauw W."/>
            <person name="Vontas J."/>
            <person name="Armbruster P."/>
            <person name="Huang X."/>
            <person name="Yang Y."/>
            <person name="Zhang H."/>
            <person name="He W."/>
            <person name="Peng H."/>
            <person name="Liu Y."/>
            <person name="Wu K."/>
            <person name="Chen J."/>
            <person name="Lirakis M."/>
            <person name="Topalis P."/>
            <person name="Van Leeuwen T."/>
            <person name="Hall A.B."/>
            <person name="Jiang X."/>
            <person name="Thorpe C."/>
            <person name="Mueller R.L."/>
            <person name="Sun C."/>
            <person name="Waterhouse R.M."/>
            <person name="Yan G."/>
            <person name="Tu Z.J."/>
            <person name="Fang X."/>
            <person name="James A.A."/>
        </authorList>
    </citation>
    <scope>NUCLEOTIDE SEQUENCE [LARGE SCALE GENOMIC DNA]</scope>
    <source>
        <strain evidence="9">Foshan</strain>
    </source>
</reference>
<dbReference type="Gene3D" id="3.30.40.10">
    <property type="entry name" value="Zinc/RING finger domain, C3HC4 (zinc finger)"/>
    <property type="match status" value="1"/>
</dbReference>
<dbReference type="InterPro" id="IPR012337">
    <property type="entry name" value="RNaseH-like_sf"/>
</dbReference>
<accession>A0ABM2A154</accession>
<dbReference type="Gene3D" id="3.10.10.10">
    <property type="entry name" value="HIV Type 1 Reverse Transcriptase, subunit A, domain 1"/>
    <property type="match status" value="1"/>
</dbReference>
<dbReference type="Pfam" id="PF18701">
    <property type="entry name" value="DUF5641"/>
    <property type="match status" value="1"/>
</dbReference>
<evidence type="ECO:0000313" key="8">
    <source>
        <dbReference type="EnsemblMetazoa" id="AALFPA23_023482.P34939"/>
    </source>
</evidence>
<protein>
    <recommendedName>
        <fullName evidence="10">Pro-Pol polyprotein</fullName>
    </recommendedName>
</protein>